<name>A0A561Q1P1_9BACT</name>
<organism evidence="2 3">
    <name type="scientific">Chitinophaga polysaccharea</name>
    <dbReference type="NCBI Taxonomy" id="1293035"/>
    <lineage>
        <taxon>Bacteria</taxon>
        <taxon>Pseudomonadati</taxon>
        <taxon>Bacteroidota</taxon>
        <taxon>Chitinophagia</taxon>
        <taxon>Chitinophagales</taxon>
        <taxon>Chitinophagaceae</taxon>
        <taxon>Chitinophaga</taxon>
    </lineage>
</organism>
<accession>A0A561Q1P1</accession>
<evidence type="ECO:0000313" key="3">
    <source>
        <dbReference type="Proteomes" id="UP000320811"/>
    </source>
</evidence>
<reference evidence="2 3" key="1">
    <citation type="submission" date="2019-06" db="EMBL/GenBank/DDBJ databases">
        <title>Sorghum-associated microbial communities from plants grown in Nebraska, USA.</title>
        <authorList>
            <person name="Schachtman D."/>
        </authorList>
    </citation>
    <scope>NUCLEOTIDE SEQUENCE [LARGE SCALE GENOMIC DNA]</scope>
    <source>
        <strain evidence="2 3">1209</strain>
    </source>
</reference>
<comment type="caution">
    <text evidence="2">The sequence shown here is derived from an EMBL/GenBank/DDBJ whole genome shotgun (WGS) entry which is preliminary data.</text>
</comment>
<keyword evidence="1" id="KW-0812">Transmembrane</keyword>
<dbReference type="EMBL" id="VIWO01000001">
    <property type="protein sequence ID" value="TWF44286.1"/>
    <property type="molecule type" value="Genomic_DNA"/>
</dbReference>
<sequence length="247" mass="28423">MITSAASAQSIFIKGIGAASIGSTTLQVTLAVKEDIPVKKGLFKRASIFSFFFFFSLLLLISCNDYIKPTPERYKYINQHFSVKDYTEDSIAVMNTLNKALEQNIGPFSAKKAYNTKATSIYLDTMLYGPDKEGIVVFIITETDREKVEHYGNDTLKYLYGANYLFGLKDKVSKQTRLFDYGAVRFVNFHSYKTAKEVLFEYCFGRRATDKPWNDHEPMYNMDDVRFWSGDQFNAIRFDTSFIHLEE</sequence>
<proteinExistence type="predicted"/>
<keyword evidence="3" id="KW-1185">Reference proteome</keyword>
<protein>
    <submittedName>
        <fullName evidence="2">Uncharacterized protein</fullName>
    </submittedName>
</protein>
<keyword evidence="1" id="KW-0472">Membrane</keyword>
<evidence type="ECO:0000256" key="1">
    <source>
        <dbReference type="SAM" id="Phobius"/>
    </source>
</evidence>
<evidence type="ECO:0000313" key="2">
    <source>
        <dbReference type="EMBL" id="TWF44286.1"/>
    </source>
</evidence>
<dbReference type="AlphaFoldDB" id="A0A561Q1P1"/>
<gene>
    <name evidence="2" type="ORF">FHW36_101205</name>
</gene>
<feature type="transmembrane region" description="Helical" evidence="1">
    <location>
        <begin position="48"/>
        <end position="67"/>
    </location>
</feature>
<dbReference type="RefSeq" id="WP_145660876.1">
    <property type="nucleotide sequence ID" value="NZ_VIWO01000001.1"/>
</dbReference>
<keyword evidence="1" id="KW-1133">Transmembrane helix</keyword>
<dbReference type="OrthoDB" id="1382202at2"/>
<dbReference type="Proteomes" id="UP000320811">
    <property type="component" value="Unassembled WGS sequence"/>
</dbReference>